<organism evidence="3 4">
    <name type="scientific">Pseudomaricurvus hydrocarbonicus</name>
    <dbReference type="NCBI Taxonomy" id="1470433"/>
    <lineage>
        <taxon>Bacteria</taxon>
        <taxon>Pseudomonadati</taxon>
        <taxon>Pseudomonadota</taxon>
        <taxon>Gammaproteobacteria</taxon>
        <taxon>Cellvibrionales</taxon>
        <taxon>Cellvibrionaceae</taxon>
        <taxon>Pseudomaricurvus</taxon>
    </lineage>
</organism>
<evidence type="ECO:0000313" key="4">
    <source>
        <dbReference type="Proteomes" id="UP000787472"/>
    </source>
</evidence>
<dbReference type="Pfam" id="PF13519">
    <property type="entry name" value="VWA_2"/>
    <property type="match status" value="1"/>
</dbReference>
<gene>
    <name evidence="3" type="ORF">G8770_13340</name>
</gene>
<keyword evidence="1" id="KW-0812">Transmembrane</keyword>
<proteinExistence type="predicted"/>
<dbReference type="AlphaFoldDB" id="A0A9E5K0Q8"/>
<evidence type="ECO:0000256" key="1">
    <source>
        <dbReference type="SAM" id="Phobius"/>
    </source>
</evidence>
<accession>A0A9E5K0Q8</accession>
<dbReference type="EMBL" id="JAAONZ010000010">
    <property type="protein sequence ID" value="NHO66527.1"/>
    <property type="molecule type" value="Genomic_DNA"/>
</dbReference>
<dbReference type="InterPro" id="IPR002035">
    <property type="entry name" value="VWF_A"/>
</dbReference>
<feature type="domain" description="VWFA" evidence="2">
    <location>
        <begin position="103"/>
        <end position="207"/>
    </location>
</feature>
<dbReference type="Gene3D" id="3.40.50.410">
    <property type="entry name" value="von Willebrand factor, type A domain"/>
    <property type="match status" value="1"/>
</dbReference>
<keyword evidence="1" id="KW-0472">Membrane</keyword>
<evidence type="ECO:0000259" key="2">
    <source>
        <dbReference type="Pfam" id="PF13519"/>
    </source>
</evidence>
<name>A0A9E5K0Q8_9GAMM</name>
<dbReference type="SUPFAM" id="SSF53300">
    <property type="entry name" value="vWA-like"/>
    <property type="match status" value="1"/>
</dbReference>
<evidence type="ECO:0000313" key="3">
    <source>
        <dbReference type="EMBL" id="NHO66527.1"/>
    </source>
</evidence>
<sequence>MGSWVAPWLAALQAFHFLRPWWLLALPAGILIAVVLRRHATRSDWQSFIDPPLLQALLLRPAQEGRLTPQRLANIMLCLWTLALAGPSWQQEAPPWVDDQSPLVIVLHLGNSMLTKDRQPDRLTLAKTKINQMLADRSGGATALVVYRGSAHSVLPLTEDTGVLKYYLQDLQPEVLPVEGNRPDLALQKSAQLLRGQGGSVVLVTDSLDGFVPLQRDWNPFADRGQPEQAAVQVMALLLVPDPGVADQLAAAEIERVTVTADDSDLQSLSGKMDRQWQQQLQADDSLQWRDNGYYLLWPLLLVAMLWFRRGMVLPW</sequence>
<dbReference type="PANTHER" id="PTHR22550:SF14">
    <property type="entry name" value="VWFA DOMAIN-CONTAINING PROTEIN"/>
    <property type="match status" value="1"/>
</dbReference>
<dbReference type="InterPro" id="IPR050768">
    <property type="entry name" value="UPF0353/GerABKA_families"/>
</dbReference>
<dbReference type="PANTHER" id="PTHR22550">
    <property type="entry name" value="SPORE GERMINATION PROTEIN"/>
    <property type="match status" value="1"/>
</dbReference>
<protein>
    <submittedName>
        <fullName evidence="3">VWA domain-containing protein</fullName>
    </submittedName>
</protein>
<dbReference type="Proteomes" id="UP000787472">
    <property type="component" value="Unassembled WGS sequence"/>
</dbReference>
<dbReference type="InterPro" id="IPR036465">
    <property type="entry name" value="vWFA_dom_sf"/>
</dbReference>
<feature type="transmembrane region" description="Helical" evidence="1">
    <location>
        <begin position="292"/>
        <end position="308"/>
    </location>
</feature>
<keyword evidence="4" id="KW-1185">Reference proteome</keyword>
<reference evidence="3" key="1">
    <citation type="submission" date="2020-03" db="EMBL/GenBank/DDBJ databases">
        <authorList>
            <person name="Guo F."/>
        </authorList>
    </citation>
    <scope>NUCLEOTIDE SEQUENCE</scope>
    <source>
        <strain evidence="3">JCM 30134</strain>
    </source>
</reference>
<dbReference type="RefSeq" id="WP_167187538.1">
    <property type="nucleotide sequence ID" value="NZ_JAAONZ010000010.1"/>
</dbReference>
<keyword evidence="1" id="KW-1133">Transmembrane helix</keyword>
<feature type="transmembrane region" description="Helical" evidence="1">
    <location>
        <begin position="20"/>
        <end position="36"/>
    </location>
</feature>
<comment type="caution">
    <text evidence="3">The sequence shown here is derived from an EMBL/GenBank/DDBJ whole genome shotgun (WGS) entry which is preliminary data.</text>
</comment>